<dbReference type="PROSITE" id="PS50109">
    <property type="entry name" value="HIS_KIN"/>
    <property type="match status" value="1"/>
</dbReference>
<dbReference type="CDD" id="cd00731">
    <property type="entry name" value="CheA_reg"/>
    <property type="match status" value="1"/>
</dbReference>
<feature type="domain" description="CheW-like" evidence="14">
    <location>
        <begin position="509"/>
        <end position="642"/>
    </location>
</feature>
<dbReference type="Proteomes" id="UP000298681">
    <property type="component" value="Unassembled WGS sequence"/>
</dbReference>
<dbReference type="Gene3D" id="2.30.30.40">
    <property type="entry name" value="SH3 Domains"/>
    <property type="match status" value="1"/>
</dbReference>
<dbReference type="PROSITE" id="PS50851">
    <property type="entry name" value="CHEW"/>
    <property type="match status" value="1"/>
</dbReference>
<dbReference type="InterPro" id="IPR037006">
    <property type="entry name" value="CheA-like_homodim_sf"/>
</dbReference>
<evidence type="ECO:0000259" key="13">
    <source>
        <dbReference type="PROSITE" id="PS50109"/>
    </source>
</evidence>
<dbReference type="FunFam" id="2.30.30.40:FF:000048">
    <property type="entry name" value="Chemotaxis protein CheA, putative"/>
    <property type="match status" value="1"/>
</dbReference>
<proteinExistence type="predicted"/>
<sequence length="646" mass="68670">MSIDLQRFHATYFEESREGLDAMEAGLLALDAGERGAELINSVFRAAHSIKGGAATFGFTATAELTHVLETLLDQIRAGERAVEAGALDAMLGSVDVLRALLDEAEHQRPADPAQVQAVHQRLAAVLGGTPVPVAAEATAAADAGGSVIGWRIGFQPEPSLFMSGNDPLRILRELEELGPLRVEASLAALPAFDALDPLQAHIGWTLELGAPVKRAAIDDVFAWVADECRLEIEPIRQPVVEVDTAGAAAKASGAQDAESSIRVGVDKIDGLINLVGELVITQSMLQQLGTGLDGALAERMQAALEQLERNTRDLQDAVIGVRMLPVDAVFRRFPRLVRDLSGRLGKLVRLQTSGEATELDKGLIEKIADPLVHLVRNAIDHGLEDPATRSGAGKEPTGTISLAASHQDGHIVIEVGDDGRGLDRNRILAKARERGLVVPEQPTDAQVWDLIFQAGFSTADAVTDLSGRGVGMDVVRSNIRQLGGSVQLESHLGRGTRVTIRLPLTLAILDGMTVSVGNETLVLPLTHVREALQPGPGDVRTVKGQGRMLKVRDEYLPLLSLGDTYGYGRAGTDALVAVVVEGDGRRLAVEVDALLGQQQVVVKSLERNYRRVEGISGATILGDGRVALIVDVGGLARSRRVPQAA</sequence>
<evidence type="ECO:0000256" key="10">
    <source>
        <dbReference type="ARBA" id="ARBA00023012"/>
    </source>
</evidence>
<evidence type="ECO:0000313" key="17">
    <source>
        <dbReference type="Proteomes" id="UP000298681"/>
    </source>
</evidence>
<evidence type="ECO:0000256" key="7">
    <source>
        <dbReference type="ARBA" id="ARBA00022741"/>
    </source>
</evidence>
<dbReference type="InterPro" id="IPR036061">
    <property type="entry name" value="CheW-like_dom_sf"/>
</dbReference>
<dbReference type="GO" id="GO:0000155">
    <property type="term" value="F:phosphorelay sensor kinase activity"/>
    <property type="evidence" value="ECO:0007669"/>
    <property type="project" value="InterPro"/>
</dbReference>
<evidence type="ECO:0000259" key="15">
    <source>
        <dbReference type="PROSITE" id="PS50894"/>
    </source>
</evidence>
<dbReference type="FunFam" id="3.30.565.10:FF:000016">
    <property type="entry name" value="Chemotaxis protein CheA, putative"/>
    <property type="match status" value="1"/>
</dbReference>
<dbReference type="GO" id="GO:0005524">
    <property type="term" value="F:ATP binding"/>
    <property type="evidence" value="ECO:0007669"/>
    <property type="project" value="UniProtKB-KW"/>
</dbReference>
<dbReference type="EMBL" id="SPUH01000001">
    <property type="protein sequence ID" value="TKS53945.1"/>
    <property type="molecule type" value="Genomic_DNA"/>
</dbReference>
<comment type="caution">
    <text evidence="16">The sequence shown here is derived from an EMBL/GenBank/DDBJ whole genome shotgun (WGS) entry which is preliminary data.</text>
</comment>
<name>A0A4Z1R5X1_9GAMM</name>
<dbReference type="SUPFAM" id="SSF47384">
    <property type="entry name" value="Homodimeric domain of signal transducing histidine kinase"/>
    <property type="match status" value="1"/>
</dbReference>
<evidence type="ECO:0000256" key="6">
    <source>
        <dbReference type="ARBA" id="ARBA00022679"/>
    </source>
</evidence>
<dbReference type="PANTHER" id="PTHR43395:SF10">
    <property type="entry name" value="CHEMOTAXIS PROTEIN CHEA"/>
    <property type="match status" value="1"/>
</dbReference>
<dbReference type="CDD" id="cd00088">
    <property type="entry name" value="HPT"/>
    <property type="match status" value="1"/>
</dbReference>
<accession>A0A4Z1R5X1</accession>
<dbReference type="EC" id="2.7.13.3" evidence="2"/>
<dbReference type="SUPFAM" id="SSF55874">
    <property type="entry name" value="ATPase domain of HSP90 chaperone/DNA topoisomerase II/histidine kinase"/>
    <property type="match status" value="1"/>
</dbReference>
<dbReference type="SMART" id="SM00260">
    <property type="entry name" value="CheW"/>
    <property type="match status" value="1"/>
</dbReference>
<dbReference type="InterPro" id="IPR005467">
    <property type="entry name" value="His_kinase_dom"/>
</dbReference>
<evidence type="ECO:0000256" key="5">
    <source>
        <dbReference type="ARBA" id="ARBA00022553"/>
    </source>
</evidence>
<keyword evidence="10" id="KW-0902">Two-component regulatory system</keyword>
<feature type="domain" description="Histidine kinase" evidence="13">
    <location>
        <begin position="257"/>
        <end position="507"/>
    </location>
</feature>
<dbReference type="SMART" id="SM01231">
    <property type="entry name" value="H-kinase_dim"/>
    <property type="match status" value="1"/>
</dbReference>
<dbReference type="Pfam" id="PF02895">
    <property type="entry name" value="H-kinase_dim"/>
    <property type="match status" value="1"/>
</dbReference>
<dbReference type="InterPro" id="IPR008207">
    <property type="entry name" value="Sig_transdc_His_kin_Hpt_dom"/>
</dbReference>
<dbReference type="InterPro" id="IPR036641">
    <property type="entry name" value="HPT_dom_sf"/>
</dbReference>
<dbReference type="Pfam" id="PF02518">
    <property type="entry name" value="HATPase_c"/>
    <property type="match status" value="1"/>
</dbReference>
<dbReference type="PANTHER" id="PTHR43395">
    <property type="entry name" value="SENSOR HISTIDINE KINASE CHEA"/>
    <property type="match status" value="1"/>
</dbReference>
<dbReference type="InterPro" id="IPR003594">
    <property type="entry name" value="HATPase_dom"/>
</dbReference>
<evidence type="ECO:0000256" key="8">
    <source>
        <dbReference type="ARBA" id="ARBA00022777"/>
    </source>
</evidence>
<keyword evidence="17" id="KW-1185">Reference proteome</keyword>
<keyword evidence="4" id="KW-0145">Chemotaxis</keyword>
<dbReference type="Pfam" id="PF01627">
    <property type="entry name" value="Hpt"/>
    <property type="match status" value="1"/>
</dbReference>
<keyword evidence="7" id="KW-0547">Nucleotide-binding</keyword>
<evidence type="ECO:0000256" key="2">
    <source>
        <dbReference type="ARBA" id="ARBA00012438"/>
    </source>
</evidence>
<dbReference type="Gene3D" id="1.20.120.160">
    <property type="entry name" value="HPT domain"/>
    <property type="match status" value="1"/>
</dbReference>
<evidence type="ECO:0000259" key="14">
    <source>
        <dbReference type="PROSITE" id="PS50851"/>
    </source>
</evidence>
<keyword evidence="9" id="KW-0067">ATP-binding</keyword>
<dbReference type="Gene3D" id="3.30.565.10">
    <property type="entry name" value="Histidine kinase-like ATPase, C-terminal domain"/>
    <property type="match status" value="1"/>
</dbReference>
<protein>
    <recommendedName>
        <fullName evidence="3">Chemotaxis protein CheA</fullName>
        <ecNumber evidence="2">2.7.13.3</ecNumber>
    </recommendedName>
</protein>
<dbReference type="GO" id="GO:0006935">
    <property type="term" value="P:chemotaxis"/>
    <property type="evidence" value="ECO:0007669"/>
    <property type="project" value="UniProtKB-KW"/>
</dbReference>
<dbReference type="AlphaFoldDB" id="A0A4Z1R5X1"/>
<keyword evidence="5 12" id="KW-0597">Phosphoprotein</keyword>
<comment type="function">
    <text evidence="11">Involved in the transmission of sensory signals from the chemoreceptors to the flagellar motors. CheA is autophosphorylated; it can transfer its phosphate group to either CheB or CheY.</text>
</comment>
<feature type="modified residue" description="Phosphohistidine" evidence="12">
    <location>
        <position position="48"/>
    </location>
</feature>
<dbReference type="InterPro" id="IPR036890">
    <property type="entry name" value="HATPase_C_sf"/>
</dbReference>
<gene>
    <name evidence="16" type="ORF">E4582_03605</name>
</gene>
<organism evidence="16 17">
    <name type="scientific">Luteimonas yindakuii</name>
    <dbReference type="NCBI Taxonomy" id="2565782"/>
    <lineage>
        <taxon>Bacteria</taxon>
        <taxon>Pseudomonadati</taxon>
        <taxon>Pseudomonadota</taxon>
        <taxon>Gammaproteobacteria</taxon>
        <taxon>Lysobacterales</taxon>
        <taxon>Lysobacteraceae</taxon>
        <taxon>Luteimonas</taxon>
    </lineage>
</organism>
<dbReference type="PROSITE" id="PS50894">
    <property type="entry name" value="HPT"/>
    <property type="match status" value="1"/>
</dbReference>
<dbReference type="SUPFAM" id="SSF47226">
    <property type="entry name" value="Histidine-containing phosphotransfer domain, HPT domain"/>
    <property type="match status" value="1"/>
</dbReference>
<dbReference type="SMART" id="SM00387">
    <property type="entry name" value="HATPase_c"/>
    <property type="match status" value="1"/>
</dbReference>
<keyword evidence="6" id="KW-0808">Transferase</keyword>
<evidence type="ECO:0000313" key="16">
    <source>
        <dbReference type="EMBL" id="TKS53945.1"/>
    </source>
</evidence>
<dbReference type="InterPro" id="IPR036097">
    <property type="entry name" value="HisK_dim/P_sf"/>
</dbReference>
<feature type="domain" description="HPt" evidence="15">
    <location>
        <begin position="1"/>
        <end position="105"/>
    </location>
</feature>
<dbReference type="CDD" id="cd16916">
    <property type="entry name" value="HATPase_CheA-like"/>
    <property type="match status" value="1"/>
</dbReference>
<evidence type="ECO:0000256" key="9">
    <source>
        <dbReference type="ARBA" id="ARBA00022840"/>
    </source>
</evidence>
<dbReference type="Gene3D" id="1.10.287.560">
    <property type="entry name" value="Histidine kinase CheA-like, homodimeric domain"/>
    <property type="match status" value="1"/>
</dbReference>
<evidence type="ECO:0000256" key="11">
    <source>
        <dbReference type="ARBA" id="ARBA00035100"/>
    </source>
</evidence>
<dbReference type="GO" id="GO:0005737">
    <property type="term" value="C:cytoplasm"/>
    <property type="evidence" value="ECO:0007669"/>
    <property type="project" value="InterPro"/>
</dbReference>
<evidence type="ECO:0000256" key="1">
    <source>
        <dbReference type="ARBA" id="ARBA00000085"/>
    </source>
</evidence>
<keyword evidence="8" id="KW-0418">Kinase</keyword>
<dbReference type="InterPro" id="IPR051315">
    <property type="entry name" value="Bact_Chemotaxis_CheA"/>
</dbReference>
<dbReference type="SMART" id="SM00073">
    <property type="entry name" value="HPT"/>
    <property type="match status" value="1"/>
</dbReference>
<dbReference type="InterPro" id="IPR004105">
    <property type="entry name" value="CheA-like_dim"/>
</dbReference>
<evidence type="ECO:0000256" key="4">
    <source>
        <dbReference type="ARBA" id="ARBA00022500"/>
    </source>
</evidence>
<dbReference type="RefSeq" id="WP_134673329.1">
    <property type="nucleotide sequence ID" value="NZ_SPUH01000001.1"/>
</dbReference>
<evidence type="ECO:0000256" key="12">
    <source>
        <dbReference type="PROSITE-ProRule" id="PRU00110"/>
    </source>
</evidence>
<evidence type="ECO:0000256" key="3">
    <source>
        <dbReference type="ARBA" id="ARBA00021495"/>
    </source>
</evidence>
<dbReference type="SUPFAM" id="SSF50341">
    <property type="entry name" value="CheW-like"/>
    <property type="match status" value="1"/>
</dbReference>
<dbReference type="Pfam" id="PF01584">
    <property type="entry name" value="CheW"/>
    <property type="match status" value="1"/>
</dbReference>
<dbReference type="PRINTS" id="PR00344">
    <property type="entry name" value="BCTRLSENSOR"/>
</dbReference>
<dbReference type="InterPro" id="IPR002545">
    <property type="entry name" value="CheW-lke_dom"/>
</dbReference>
<reference evidence="16 17" key="1">
    <citation type="submission" date="2019-01" db="EMBL/GenBank/DDBJ databases">
        <authorList>
            <person name="Zhang S."/>
        </authorList>
    </citation>
    <scope>NUCLEOTIDE SEQUENCE [LARGE SCALE GENOMIC DNA]</scope>
    <source>
        <strain evidence="16 17">1626</strain>
    </source>
</reference>
<dbReference type="InterPro" id="IPR004358">
    <property type="entry name" value="Sig_transdc_His_kin-like_C"/>
</dbReference>
<comment type="catalytic activity">
    <reaction evidence="1">
        <text>ATP + protein L-histidine = ADP + protein N-phospho-L-histidine.</text>
        <dbReference type="EC" id="2.7.13.3"/>
    </reaction>
</comment>